<dbReference type="OrthoDB" id="3173587at2"/>
<reference evidence="1 2" key="1">
    <citation type="submission" date="2014-11" db="EMBL/GenBank/DDBJ databases">
        <authorList>
            <person name="Urmite Genomes Urmite Genomes"/>
        </authorList>
    </citation>
    <scope>NUCLEOTIDE SEQUENCE [LARGE SCALE GENOMIC DNA]</scope>
    <source>
        <strain evidence="1 2">Oc5</strain>
    </source>
</reference>
<proteinExistence type="predicted"/>
<dbReference type="InterPro" id="IPR045751">
    <property type="entry name" value="DUF6179"/>
</dbReference>
<dbReference type="RefSeq" id="WP_042533895.1">
    <property type="nucleotide sequence ID" value="NZ_CDGG01000001.1"/>
</dbReference>
<evidence type="ECO:0000313" key="2">
    <source>
        <dbReference type="Proteomes" id="UP000040453"/>
    </source>
</evidence>
<accession>A0A0A1MDW4</accession>
<dbReference type="STRING" id="545501.BN997_03482"/>
<dbReference type="AlphaFoldDB" id="A0A0A1MDW4"/>
<dbReference type="Pfam" id="PF19677">
    <property type="entry name" value="DUF6179"/>
    <property type="match status" value="1"/>
</dbReference>
<organism evidence="1 2">
    <name type="scientific">Oceanobacillus oncorhynchi</name>
    <dbReference type="NCBI Taxonomy" id="545501"/>
    <lineage>
        <taxon>Bacteria</taxon>
        <taxon>Bacillati</taxon>
        <taxon>Bacillota</taxon>
        <taxon>Bacilli</taxon>
        <taxon>Bacillales</taxon>
        <taxon>Bacillaceae</taxon>
        <taxon>Oceanobacillus</taxon>
    </lineage>
</organism>
<keyword evidence="2" id="KW-1185">Reference proteome</keyword>
<sequence length="478" mass="56302">MESDDKSARFRHISNRIIDRSRLIRNQYTLTLLQEGQRSAIISSQKAYQIQAEMMQVLQQLILQHTQGESTSVTMETAEGIMTSLLYAIDAYALQCKHPEEALAHLNMKNIKDIHSKGVELLRHYFEETKKIYQEVKKIKLDVPVDAYNTTIDESLPLFLQHYDIIFEAQNTMASIDYPLAIDDMRLQGVFYIKQYVERLRMETEFCHFFSHQDVMYILINYGKISRFQYQIELFNIFELMINNVVFSLLSGGKPNNVRLSEVQFEQLNRKLITSPTDQRTQLIHEAVNQLQKSLQTDQALTDYINLYRDELMQRVNHAAKIGSFEKLIIREIKETEKTMEFKLNENDRMSDMDLRSLVDRILEIDNIEEKVQLIRNNFVSLHDYLDLLHAECLFNGDYEALFKTFGDIELAILAKIVFYEELREGTHEFSNMVADGVETENEWEMYYIAFLQQLDETRIRVIGNLIYKIDYEDISFD</sequence>
<name>A0A0A1MDW4_9BACI</name>
<gene>
    <name evidence="1" type="ORF">BN997_03482</name>
</gene>
<dbReference type="Proteomes" id="UP000040453">
    <property type="component" value="Unassembled WGS sequence"/>
</dbReference>
<evidence type="ECO:0000313" key="1">
    <source>
        <dbReference type="EMBL" id="CEI83565.1"/>
    </source>
</evidence>
<dbReference type="EMBL" id="CDGG01000001">
    <property type="protein sequence ID" value="CEI83565.1"/>
    <property type="molecule type" value="Genomic_DNA"/>
</dbReference>
<protein>
    <submittedName>
        <fullName evidence="1">Uncharacterized protein</fullName>
    </submittedName>
</protein>